<keyword evidence="10" id="KW-1185">Reference proteome</keyword>
<keyword evidence="4" id="KW-0560">Oxidoreductase</keyword>
<keyword evidence="2 7" id="KW-0812">Transmembrane</keyword>
<keyword evidence="6 7" id="KW-0472">Membrane</keyword>
<gene>
    <name evidence="9" type="ORF">Q9312_13635</name>
</gene>
<sequence>MEYIVFAIPFFFLLIVIEWLVDWRRGTQFCQIGDAITSLNAGVISRINQVFRAFIPFTVYFLIVDSVAIVEWPNHWITWVVAFVVYDFCYYWHHRMGHEINLLWAAHVVHHSSEEYNLTTALRQTSGSFIGFIFYLPLAILGIPGDILIAVASLNLLYQFWVHTRHIPKLGWYEWVFVTPSNHRVHHAINQVYIDKNYGGVFILWDRLFGTFQEELKEEPCLYGVRKPLHSWNPIWANLQVYWQLIKDAWHTQSYKDKLLIWFKPTGWRPKDVEQSMPLAKFNPDTFKKFKNELSLAVSVYLLVQQLGLLTLTFLYLQQITHFSTLQILLWGSGIVFSTWMLSLIIREQQSVVVNEILRLGLINLLLWTLSDSMLLNAVASIWSIISVLMTLVVQPKPQLKVVE</sequence>
<comment type="subcellular location">
    <subcellularLocation>
        <location evidence="1">Endomembrane system</location>
        <topology evidence="1">Multi-pass membrane protein</topology>
    </subcellularLocation>
</comment>
<dbReference type="PANTHER" id="PTHR21624">
    <property type="entry name" value="STEROL DESATURASE-RELATED PROTEIN"/>
    <property type="match status" value="1"/>
</dbReference>
<dbReference type="GO" id="GO:0005506">
    <property type="term" value="F:iron ion binding"/>
    <property type="evidence" value="ECO:0007669"/>
    <property type="project" value="InterPro"/>
</dbReference>
<evidence type="ECO:0000256" key="7">
    <source>
        <dbReference type="SAM" id="Phobius"/>
    </source>
</evidence>
<dbReference type="KEGG" id="plei:Q9312_13635"/>
<evidence type="ECO:0000259" key="8">
    <source>
        <dbReference type="Pfam" id="PF04116"/>
    </source>
</evidence>
<organism evidence="9 10">
    <name type="scientific">Pleionea litopenaei</name>
    <dbReference type="NCBI Taxonomy" id="3070815"/>
    <lineage>
        <taxon>Bacteria</taxon>
        <taxon>Pseudomonadati</taxon>
        <taxon>Pseudomonadota</taxon>
        <taxon>Gammaproteobacteria</taxon>
        <taxon>Oceanospirillales</taxon>
        <taxon>Pleioneaceae</taxon>
        <taxon>Pleionea</taxon>
    </lineage>
</organism>
<dbReference type="PANTHER" id="PTHR21624:SF1">
    <property type="entry name" value="ALKYLGLYCEROL MONOOXYGENASE"/>
    <property type="match status" value="1"/>
</dbReference>
<evidence type="ECO:0000256" key="6">
    <source>
        <dbReference type="ARBA" id="ARBA00023136"/>
    </source>
</evidence>
<feature type="transmembrane region" description="Helical" evidence="7">
    <location>
        <begin position="132"/>
        <end position="158"/>
    </location>
</feature>
<evidence type="ECO:0000256" key="1">
    <source>
        <dbReference type="ARBA" id="ARBA00004127"/>
    </source>
</evidence>
<dbReference type="GO" id="GO:0012505">
    <property type="term" value="C:endomembrane system"/>
    <property type="evidence" value="ECO:0007669"/>
    <property type="project" value="UniProtKB-SubCell"/>
</dbReference>
<evidence type="ECO:0000256" key="4">
    <source>
        <dbReference type="ARBA" id="ARBA00023002"/>
    </source>
</evidence>
<name>A0AA51X5Y6_9GAMM</name>
<feature type="domain" description="Fatty acid hydroxylase" evidence="8">
    <location>
        <begin position="79"/>
        <end position="211"/>
    </location>
</feature>
<evidence type="ECO:0000313" key="9">
    <source>
        <dbReference type="EMBL" id="WMS86261.1"/>
    </source>
</evidence>
<feature type="transmembrane region" description="Helical" evidence="7">
    <location>
        <begin position="294"/>
        <end position="316"/>
    </location>
</feature>
<keyword evidence="3 7" id="KW-1133">Transmembrane helix</keyword>
<dbReference type="Proteomes" id="UP001239782">
    <property type="component" value="Chromosome"/>
</dbReference>
<feature type="transmembrane region" description="Helical" evidence="7">
    <location>
        <begin position="76"/>
        <end position="93"/>
    </location>
</feature>
<feature type="transmembrane region" description="Helical" evidence="7">
    <location>
        <begin position="328"/>
        <end position="346"/>
    </location>
</feature>
<dbReference type="InterPro" id="IPR006694">
    <property type="entry name" value="Fatty_acid_hydroxylase"/>
</dbReference>
<evidence type="ECO:0000256" key="3">
    <source>
        <dbReference type="ARBA" id="ARBA00022989"/>
    </source>
</evidence>
<dbReference type="GO" id="GO:0016020">
    <property type="term" value="C:membrane"/>
    <property type="evidence" value="ECO:0007669"/>
    <property type="project" value="GOC"/>
</dbReference>
<evidence type="ECO:0000256" key="2">
    <source>
        <dbReference type="ARBA" id="ARBA00022692"/>
    </source>
</evidence>
<accession>A0AA51X5Y6</accession>
<dbReference type="GO" id="GO:0050479">
    <property type="term" value="F:glyceryl-ether monooxygenase activity"/>
    <property type="evidence" value="ECO:0007669"/>
    <property type="project" value="TreeGrafter"/>
</dbReference>
<evidence type="ECO:0000256" key="5">
    <source>
        <dbReference type="ARBA" id="ARBA00023098"/>
    </source>
</evidence>
<dbReference type="InterPro" id="IPR051689">
    <property type="entry name" value="Sterol_desaturase/TMEM195"/>
</dbReference>
<feature type="transmembrane region" description="Helical" evidence="7">
    <location>
        <begin position="6"/>
        <end position="23"/>
    </location>
</feature>
<dbReference type="GO" id="GO:0008610">
    <property type="term" value="P:lipid biosynthetic process"/>
    <property type="evidence" value="ECO:0007669"/>
    <property type="project" value="InterPro"/>
</dbReference>
<reference evidence="9 10" key="1">
    <citation type="submission" date="2023-08" db="EMBL/GenBank/DDBJ databases">
        <title>Pleionea litopenaei sp. nov., isolated from stomach of juvenile Litopenaeus vannamei.</title>
        <authorList>
            <person name="Rho A.M."/>
            <person name="Hwang C.Y."/>
        </authorList>
    </citation>
    <scope>NUCLEOTIDE SEQUENCE [LARGE SCALE GENOMIC DNA]</scope>
    <source>
        <strain evidence="9 10">HL-JVS1</strain>
    </source>
</reference>
<protein>
    <submittedName>
        <fullName evidence="9">Sterol desaturase family protein</fullName>
    </submittedName>
</protein>
<proteinExistence type="predicted"/>
<keyword evidence="5" id="KW-0443">Lipid metabolism</keyword>
<evidence type="ECO:0000313" key="10">
    <source>
        <dbReference type="Proteomes" id="UP001239782"/>
    </source>
</evidence>
<feature type="transmembrane region" description="Helical" evidence="7">
    <location>
        <begin position="374"/>
        <end position="394"/>
    </location>
</feature>
<dbReference type="EMBL" id="CP133548">
    <property type="protein sequence ID" value="WMS86261.1"/>
    <property type="molecule type" value="Genomic_DNA"/>
</dbReference>
<dbReference type="Pfam" id="PF04116">
    <property type="entry name" value="FA_hydroxylase"/>
    <property type="match status" value="1"/>
</dbReference>
<dbReference type="AlphaFoldDB" id="A0AA51X5Y6"/>
<dbReference type="GO" id="GO:0006643">
    <property type="term" value="P:membrane lipid metabolic process"/>
    <property type="evidence" value="ECO:0007669"/>
    <property type="project" value="TreeGrafter"/>
</dbReference>
<dbReference type="RefSeq" id="WP_309201413.1">
    <property type="nucleotide sequence ID" value="NZ_CP133548.1"/>
</dbReference>
<feature type="transmembrane region" description="Helical" evidence="7">
    <location>
        <begin position="50"/>
        <end position="70"/>
    </location>
</feature>